<keyword evidence="3" id="KW-0269">Exonuclease</keyword>
<dbReference type="Proteomes" id="UP000272400">
    <property type="component" value="Unassembled WGS sequence"/>
</dbReference>
<dbReference type="AlphaFoldDB" id="A0A3N1D844"/>
<dbReference type="CDD" id="cd17748">
    <property type="entry name" value="BRCT_DNA_ligase_like"/>
    <property type="match status" value="1"/>
</dbReference>
<dbReference type="SUPFAM" id="SSF52113">
    <property type="entry name" value="BRCT domain"/>
    <property type="match status" value="1"/>
</dbReference>
<dbReference type="InterPro" id="IPR013520">
    <property type="entry name" value="Ribonucl_H"/>
</dbReference>
<dbReference type="InterPro" id="IPR036397">
    <property type="entry name" value="RNaseH_sf"/>
</dbReference>
<dbReference type="PANTHER" id="PTHR30231:SF4">
    <property type="entry name" value="PROTEIN NEN2"/>
    <property type="match status" value="1"/>
</dbReference>
<dbReference type="InterPro" id="IPR036420">
    <property type="entry name" value="BRCT_dom_sf"/>
</dbReference>
<keyword evidence="1" id="KW-0540">Nuclease</keyword>
<accession>A0A3N1D844</accession>
<dbReference type="Gene3D" id="3.40.50.10190">
    <property type="entry name" value="BRCT domain"/>
    <property type="match status" value="1"/>
</dbReference>
<protein>
    <submittedName>
        <fullName evidence="5">DNA polymerase-3 subunit epsilon</fullName>
    </submittedName>
</protein>
<evidence type="ECO:0000259" key="4">
    <source>
        <dbReference type="SMART" id="SM00479"/>
    </source>
</evidence>
<dbReference type="OrthoDB" id="190275at2"/>
<dbReference type="GO" id="GO:0003677">
    <property type="term" value="F:DNA binding"/>
    <property type="evidence" value="ECO:0007669"/>
    <property type="project" value="InterPro"/>
</dbReference>
<dbReference type="SUPFAM" id="SSF53098">
    <property type="entry name" value="Ribonuclease H-like"/>
    <property type="match status" value="1"/>
</dbReference>
<evidence type="ECO:0000256" key="2">
    <source>
        <dbReference type="ARBA" id="ARBA00022801"/>
    </source>
</evidence>
<dbReference type="InterPro" id="IPR012337">
    <property type="entry name" value="RNaseH-like_sf"/>
</dbReference>
<organism evidence="5 6">
    <name type="scientific">Actinocorallia herbida</name>
    <dbReference type="NCBI Taxonomy" id="58109"/>
    <lineage>
        <taxon>Bacteria</taxon>
        <taxon>Bacillati</taxon>
        <taxon>Actinomycetota</taxon>
        <taxon>Actinomycetes</taxon>
        <taxon>Streptosporangiales</taxon>
        <taxon>Thermomonosporaceae</taxon>
        <taxon>Actinocorallia</taxon>
    </lineage>
</organism>
<dbReference type="Pfam" id="PF00929">
    <property type="entry name" value="RNase_T"/>
    <property type="match status" value="1"/>
</dbReference>
<reference evidence="5 6" key="1">
    <citation type="submission" date="2018-11" db="EMBL/GenBank/DDBJ databases">
        <title>Sequencing the genomes of 1000 actinobacteria strains.</title>
        <authorList>
            <person name="Klenk H.-P."/>
        </authorList>
    </citation>
    <scope>NUCLEOTIDE SEQUENCE [LARGE SCALE GENOMIC DNA]</scope>
    <source>
        <strain evidence="5 6">DSM 44254</strain>
    </source>
</reference>
<evidence type="ECO:0000256" key="1">
    <source>
        <dbReference type="ARBA" id="ARBA00022722"/>
    </source>
</evidence>
<dbReference type="PANTHER" id="PTHR30231">
    <property type="entry name" value="DNA POLYMERASE III SUBUNIT EPSILON"/>
    <property type="match status" value="1"/>
</dbReference>
<dbReference type="NCBIfam" id="TIGR00573">
    <property type="entry name" value="dnaq"/>
    <property type="match status" value="1"/>
</dbReference>
<dbReference type="FunFam" id="3.30.420.10:FF:000045">
    <property type="entry name" value="3'-5' exonuclease DinG"/>
    <property type="match status" value="1"/>
</dbReference>
<dbReference type="RefSeq" id="WP_123668728.1">
    <property type="nucleotide sequence ID" value="NZ_RJKE01000001.1"/>
</dbReference>
<evidence type="ECO:0000313" key="5">
    <source>
        <dbReference type="EMBL" id="ROO89671.1"/>
    </source>
</evidence>
<sequence length="297" mass="32417">MSAHLGPWAAVDVETSGIDRNRHRVLSLAVIVLDADGWPVEEYTTLLNPGCDPGPVHVHGLTREKLAGAPRFEDVAEHTAELLRGKVMVAHNAQFDHGFLTREFGALGMPMPVRHSLCTLRLNRKLRPPTADFKLGTLAAHYGVRQEHAHDALDDARVLAGILRGSLAVAKERGIEPPIVEGDLAGRGSFPPSIPKQRCAYESPGRWRDGQPLVQGMKVVFTGETRVSRDDLMTRSAEAGLNVMGNVSRYTSLIVANDLRSTSTKALRARREGVPFLDEPTFLALLDAIRPGRRAPA</sequence>
<dbReference type="SMART" id="SM00479">
    <property type="entry name" value="EXOIII"/>
    <property type="match status" value="1"/>
</dbReference>
<dbReference type="CDD" id="cd06127">
    <property type="entry name" value="DEDDh"/>
    <property type="match status" value="1"/>
</dbReference>
<evidence type="ECO:0000313" key="6">
    <source>
        <dbReference type="Proteomes" id="UP000272400"/>
    </source>
</evidence>
<keyword evidence="2" id="KW-0378">Hydrolase</keyword>
<evidence type="ECO:0000256" key="3">
    <source>
        <dbReference type="ARBA" id="ARBA00022839"/>
    </source>
</evidence>
<dbReference type="GO" id="GO:0008408">
    <property type="term" value="F:3'-5' exonuclease activity"/>
    <property type="evidence" value="ECO:0007669"/>
    <property type="project" value="TreeGrafter"/>
</dbReference>
<proteinExistence type="predicted"/>
<comment type="caution">
    <text evidence="5">The sequence shown here is derived from an EMBL/GenBank/DDBJ whole genome shotgun (WGS) entry which is preliminary data.</text>
</comment>
<gene>
    <name evidence="5" type="ORF">EDD29_7376</name>
</gene>
<dbReference type="GO" id="GO:0003887">
    <property type="term" value="F:DNA-directed DNA polymerase activity"/>
    <property type="evidence" value="ECO:0007669"/>
    <property type="project" value="InterPro"/>
</dbReference>
<keyword evidence="6" id="KW-1185">Reference proteome</keyword>
<feature type="domain" description="Exonuclease" evidence="4">
    <location>
        <begin position="7"/>
        <end position="172"/>
    </location>
</feature>
<dbReference type="Gene3D" id="3.30.420.10">
    <property type="entry name" value="Ribonuclease H-like superfamily/Ribonuclease H"/>
    <property type="match status" value="1"/>
</dbReference>
<dbReference type="EMBL" id="RJKE01000001">
    <property type="protein sequence ID" value="ROO89671.1"/>
    <property type="molecule type" value="Genomic_DNA"/>
</dbReference>
<dbReference type="GO" id="GO:0006260">
    <property type="term" value="P:DNA replication"/>
    <property type="evidence" value="ECO:0007669"/>
    <property type="project" value="InterPro"/>
</dbReference>
<dbReference type="GO" id="GO:0005829">
    <property type="term" value="C:cytosol"/>
    <property type="evidence" value="ECO:0007669"/>
    <property type="project" value="TreeGrafter"/>
</dbReference>
<name>A0A3N1D844_9ACTN</name>
<dbReference type="InterPro" id="IPR006054">
    <property type="entry name" value="DnaQ"/>
</dbReference>